<dbReference type="PANTHER" id="PTHR22950:SF698">
    <property type="entry name" value="AMINO ACID TRANSPORTER TRANSMEMBRANE DOMAIN-CONTAINING PROTEIN"/>
    <property type="match status" value="1"/>
</dbReference>
<feature type="transmembrane region" description="Helical" evidence="7">
    <location>
        <begin position="114"/>
        <end position="135"/>
    </location>
</feature>
<proteinExistence type="predicted"/>
<dbReference type="PANTHER" id="PTHR22950">
    <property type="entry name" value="AMINO ACID TRANSPORTER"/>
    <property type="match status" value="1"/>
</dbReference>
<dbReference type="InterPro" id="IPR013057">
    <property type="entry name" value="AA_transpt_TM"/>
</dbReference>
<feature type="transmembrane region" description="Helical" evidence="7">
    <location>
        <begin position="397"/>
        <end position="420"/>
    </location>
</feature>
<keyword evidence="6 7" id="KW-0472">Membrane</keyword>
<feature type="transmembrane region" description="Helical" evidence="7">
    <location>
        <begin position="181"/>
        <end position="205"/>
    </location>
</feature>
<keyword evidence="2" id="KW-0813">Transport</keyword>
<evidence type="ECO:0000256" key="2">
    <source>
        <dbReference type="ARBA" id="ARBA00022448"/>
    </source>
</evidence>
<sequence length="427" mass="46769">MCIAAPSKKEVSFLKTCINGINTLSDCIHVDLGFAVMRLMYNNITTLCESERCIGILSVPYALSSAGWLSLPLLIVIAVCAYFTGNLLRRCLDSDPEISSYSDIAGHAFGRKGWIIASIIICLELYLVATGFLILEGDNMNKLSPNFQLKLGRLKIEGRHAFVIISGLIILPSVWLNDLGVLSYISAGGVLSSLVIVICVLLVGFTREVGFHPEQKVISLRGMPLALSLYTFCYGAHAVFPTIYSSMNKKGQFSKVLWLSFFVCTTINFLMAVIGYLIYGHNVQPQITLNLPTEKFASKVAIYTTLVGPISKYALTIMPIASALESLLPLKYRNRKLIRIMINTALLVSNVVLAIAFPSFQSLASLIGAIMIVLVSFVIPCVCYVKIFEVYRSWGTELLGISVLIFLAIFVGVSGTYSSIVQTIHDA</sequence>
<evidence type="ECO:0000256" key="1">
    <source>
        <dbReference type="ARBA" id="ARBA00004141"/>
    </source>
</evidence>
<evidence type="ECO:0000256" key="5">
    <source>
        <dbReference type="ARBA" id="ARBA00022989"/>
    </source>
</evidence>
<dbReference type="Pfam" id="PF01490">
    <property type="entry name" value="Aa_trans"/>
    <property type="match status" value="1"/>
</dbReference>
<dbReference type="GeneID" id="116193631"/>
<evidence type="ECO:0000256" key="4">
    <source>
        <dbReference type="ARBA" id="ARBA00022970"/>
    </source>
</evidence>
<dbReference type="RefSeq" id="XP_031378235.1">
    <property type="nucleotide sequence ID" value="XM_031522375.1"/>
</dbReference>
<comment type="subcellular location">
    <subcellularLocation>
        <location evidence="1">Membrane</location>
        <topology evidence="1">Multi-pass membrane protein</topology>
    </subcellularLocation>
</comment>
<organism evidence="9 10">
    <name type="scientific">Punica granatum</name>
    <name type="common">Pomegranate</name>
    <dbReference type="NCBI Taxonomy" id="22663"/>
    <lineage>
        <taxon>Eukaryota</taxon>
        <taxon>Viridiplantae</taxon>
        <taxon>Streptophyta</taxon>
        <taxon>Embryophyta</taxon>
        <taxon>Tracheophyta</taxon>
        <taxon>Spermatophyta</taxon>
        <taxon>Magnoliopsida</taxon>
        <taxon>eudicotyledons</taxon>
        <taxon>Gunneridae</taxon>
        <taxon>Pentapetalae</taxon>
        <taxon>rosids</taxon>
        <taxon>malvids</taxon>
        <taxon>Myrtales</taxon>
        <taxon>Lythraceae</taxon>
        <taxon>Punica</taxon>
    </lineage>
</organism>
<feature type="transmembrane region" description="Helical" evidence="7">
    <location>
        <begin position="225"/>
        <end position="244"/>
    </location>
</feature>
<evidence type="ECO:0000259" key="8">
    <source>
        <dbReference type="Pfam" id="PF01490"/>
    </source>
</evidence>
<evidence type="ECO:0000256" key="7">
    <source>
        <dbReference type="SAM" id="Phobius"/>
    </source>
</evidence>
<reference evidence="9" key="1">
    <citation type="journal article" date="2020" name="Plant Biotechnol. J.">
        <title>The pomegranate (Punica granatum L.) draft genome dissects genetic divergence between soft- and hard-seeded cultivars.</title>
        <authorList>
            <person name="Luo X."/>
            <person name="Li H."/>
            <person name="Wu Z."/>
            <person name="Yao W."/>
            <person name="Zhao P."/>
            <person name="Cao D."/>
            <person name="Yu H."/>
            <person name="Li K."/>
            <person name="Poudel K."/>
            <person name="Zhao D."/>
            <person name="Zhang F."/>
            <person name="Xia X."/>
            <person name="Chen L."/>
            <person name="Wang Q."/>
            <person name="Jing D."/>
            <person name="Cao S."/>
        </authorList>
    </citation>
    <scope>NUCLEOTIDE SEQUENCE [LARGE SCALE GENOMIC DNA]</scope>
    <source>
        <strain evidence="9">cv. Tunisia</strain>
    </source>
</reference>
<dbReference type="GO" id="GO:0015179">
    <property type="term" value="F:L-amino acid transmembrane transporter activity"/>
    <property type="evidence" value="ECO:0007669"/>
    <property type="project" value="TreeGrafter"/>
</dbReference>
<feature type="transmembrane region" description="Helical" evidence="7">
    <location>
        <begin position="61"/>
        <end position="84"/>
    </location>
</feature>
<keyword evidence="4" id="KW-0029">Amino-acid transport</keyword>
<accession>A0A6P8C647</accession>
<dbReference type="Proteomes" id="UP000515151">
    <property type="component" value="Chromosome 2"/>
</dbReference>
<feature type="transmembrane region" description="Helical" evidence="7">
    <location>
        <begin position="256"/>
        <end position="279"/>
    </location>
</feature>
<protein>
    <submittedName>
        <fullName evidence="10">Amino acid transporter AVT1I-like</fullName>
    </submittedName>
</protein>
<name>A0A6P8C647_PUNGR</name>
<keyword evidence="9" id="KW-1185">Reference proteome</keyword>
<dbReference type="AlphaFoldDB" id="A0A6P8C647"/>
<dbReference type="OrthoDB" id="655540at2759"/>
<keyword evidence="5 7" id="KW-1133">Transmembrane helix</keyword>
<gene>
    <name evidence="10" type="primary">LOC116193631</name>
</gene>
<feature type="domain" description="Amino acid transporter transmembrane" evidence="8">
    <location>
        <begin position="54"/>
        <end position="424"/>
    </location>
</feature>
<reference evidence="10" key="2">
    <citation type="submission" date="2025-08" db="UniProtKB">
        <authorList>
            <consortium name="RefSeq"/>
        </authorList>
    </citation>
    <scope>IDENTIFICATION</scope>
    <source>
        <tissue evidence="10">Leaf</tissue>
    </source>
</reference>
<evidence type="ECO:0000256" key="6">
    <source>
        <dbReference type="ARBA" id="ARBA00023136"/>
    </source>
</evidence>
<dbReference type="GO" id="GO:0005774">
    <property type="term" value="C:vacuolar membrane"/>
    <property type="evidence" value="ECO:0007669"/>
    <property type="project" value="TreeGrafter"/>
</dbReference>
<feature type="transmembrane region" description="Helical" evidence="7">
    <location>
        <begin position="363"/>
        <end position="385"/>
    </location>
</feature>
<keyword evidence="3 7" id="KW-0812">Transmembrane</keyword>
<evidence type="ECO:0000313" key="9">
    <source>
        <dbReference type="Proteomes" id="UP000515151"/>
    </source>
</evidence>
<evidence type="ECO:0000313" key="10">
    <source>
        <dbReference type="RefSeq" id="XP_031378235.1"/>
    </source>
</evidence>
<evidence type="ECO:0000256" key="3">
    <source>
        <dbReference type="ARBA" id="ARBA00022692"/>
    </source>
</evidence>
<feature type="transmembrane region" description="Helical" evidence="7">
    <location>
        <begin position="337"/>
        <end position="357"/>
    </location>
</feature>
<feature type="transmembrane region" description="Helical" evidence="7">
    <location>
        <begin position="156"/>
        <end position="175"/>
    </location>
</feature>